<evidence type="ECO:0000256" key="6">
    <source>
        <dbReference type="ARBA" id="ARBA00022840"/>
    </source>
</evidence>
<keyword evidence="9" id="KW-0812">Transmembrane</keyword>
<dbReference type="InterPro" id="IPR005702">
    <property type="entry name" value="Wzc-like_C"/>
</dbReference>
<evidence type="ECO:0000256" key="3">
    <source>
        <dbReference type="ARBA" id="ARBA00022679"/>
    </source>
</evidence>
<evidence type="ECO:0000256" key="8">
    <source>
        <dbReference type="ARBA" id="ARBA00051245"/>
    </source>
</evidence>
<dbReference type="Pfam" id="PF13614">
    <property type="entry name" value="AAA_31"/>
    <property type="match status" value="1"/>
</dbReference>
<keyword evidence="7" id="KW-0829">Tyrosine-protein kinase</keyword>
<dbReference type="SUPFAM" id="SSF52540">
    <property type="entry name" value="P-loop containing nucleoside triphosphate hydrolases"/>
    <property type="match status" value="1"/>
</dbReference>
<feature type="transmembrane region" description="Helical" evidence="9">
    <location>
        <begin position="30"/>
        <end position="50"/>
    </location>
</feature>
<keyword evidence="5" id="KW-0418">Kinase</keyword>
<evidence type="ECO:0000256" key="1">
    <source>
        <dbReference type="ARBA" id="ARBA00007316"/>
    </source>
</evidence>
<evidence type="ECO:0000259" key="11">
    <source>
        <dbReference type="Pfam" id="PF13807"/>
    </source>
</evidence>
<evidence type="ECO:0000313" key="12">
    <source>
        <dbReference type="EMBL" id="SMC62829.1"/>
    </source>
</evidence>
<dbReference type="GO" id="GO:0004715">
    <property type="term" value="F:non-membrane spanning protein tyrosine kinase activity"/>
    <property type="evidence" value="ECO:0007669"/>
    <property type="project" value="UniProtKB-EC"/>
</dbReference>
<evidence type="ECO:0000259" key="10">
    <source>
        <dbReference type="Pfam" id="PF13614"/>
    </source>
</evidence>
<keyword evidence="4" id="KW-0547">Nucleotide-binding</keyword>
<reference evidence="12 13" key="1">
    <citation type="submission" date="2017-04" db="EMBL/GenBank/DDBJ databases">
        <authorList>
            <person name="Afonso C.L."/>
            <person name="Miller P.J."/>
            <person name="Scott M.A."/>
            <person name="Spackman E."/>
            <person name="Goraichik I."/>
            <person name="Dimitrov K.M."/>
            <person name="Suarez D.L."/>
            <person name="Swayne D.E."/>
        </authorList>
    </citation>
    <scope>NUCLEOTIDE SEQUENCE [LARGE SCALE GENOMIC DNA]</scope>
    <source>
        <strain evidence="12 13">DSM 21164</strain>
    </source>
</reference>
<proteinExistence type="inferred from homology"/>
<dbReference type="STRING" id="504486.SAMN05660703_2142"/>
<evidence type="ECO:0000313" key="13">
    <source>
        <dbReference type="Proteomes" id="UP000192360"/>
    </source>
</evidence>
<evidence type="ECO:0000256" key="4">
    <source>
        <dbReference type="ARBA" id="ARBA00022741"/>
    </source>
</evidence>
<evidence type="ECO:0000256" key="2">
    <source>
        <dbReference type="ARBA" id="ARBA00011903"/>
    </source>
</evidence>
<dbReference type="RefSeq" id="WP_084061476.1">
    <property type="nucleotide sequence ID" value="NZ_FWXO01000003.1"/>
</dbReference>
<protein>
    <recommendedName>
        <fullName evidence="2">non-specific protein-tyrosine kinase</fullName>
        <ecNumber evidence="2">2.7.10.2</ecNumber>
    </recommendedName>
</protein>
<dbReference type="CDD" id="cd05387">
    <property type="entry name" value="BY-kinase"/>
    <property type="match status" value="1"/>
</dbReference>
<sequence>MSKKPFSLDLEEKEDVFDLKKFLLKYYRQWPYFLLGLILCVAAALFEIRYTPVNYQTVAKIKITDDKQETDIASEAAAIFTGGTNVNLDNEIEVIRSYRLIEQVVKELHLDVSYYDLGTIKTTQIWEVPFDLKRVTPDESVYEDSSFKISIHPNYFKIITDSEKEIKVPFQETETNVDGLPFTIRLKENEDYRNYEQVKFLVTISPVKDAVLNLLDNLSVEPTNKKSEILTLSLAGENAQRSEIVLNEIINKFNRDGILDRQLVSKRTIDFIDERFLYLTQELDSIEAGKQDFKQTNSLSYIEADASVTLQNKSLTENELVNVQTQISIARLLKQSLMNQDNYSLLPADIGVSGSNLNLLVAEYNNLVLEREKLLVSVGESHPTLRAITTQLDRSKTNILATVNSYQNQLKASLSRLTTESNITNSDFAKLPEKEKALREIERQQSIKENLFLLLLQKREEAAIKYAVTAPSIKVVDFAITDDSPIASKNKMLLGFAVFLGLFIPFAIIYLIDFFSTKIKNREDVEKVTPEVPIVGEMPFFKNKTSFVDANDRSVLSESFRILSTNINYLMPKKDKGLAKVIYVASSVKGEGKSVTSLNLSLTYASIQKRTLLIGADLRNPQLHTYFDINKDVVGLSNYLYDNTIKIEDCIHDGFGKNEYHKVCFSGSIPLNPTQLLSNNSFEKFINEVSKQFDYIIVDTAPTVLVTDTLLISEFADISLYVIRAGHTQKKVLDFVKELNTSGKIKNMVYLMNDIGKEKHNDYNYGYGYGYGESKKSKKSKK</sequence>
<dbReference type="OrthoDB" id="9794577at2"/>
<dbReference type="EC" id="2.7.10.2" evidence="2"/>
<keyword evidence="9" id="KW-1133">Transmembrane helix</keyword>
<dbReference type="Gene3D" id="3.40.50.300">
    <property type="entry name" value="P-loop containing nucleotide triphosphate hydrolases"/>
    <property type="match status" value="1"/>
</dbReference>
<accession>A0A1W2AQ27</accession>
<name>A0A1W2AQ27_9FLAO</name>
<dbReference type="PANTHER" id="PTHR32309">
    <property type="entry name" value="TYROSINE-PROTEIN KINASE"/>
    <property type="match status" value="1"/>
</dbReference>
<feature type="transmembrane region" description="Helical" evidence="9">
    <location>
        <begin position="492"/>
        <end position="512"/>
    </location>
</feature>
<keyword evidence="3" id="KW-0808">Transferase</keyword>
<evidence type="ECO:0000256" key="9">
    <source>
        <dbReference type="SAM" id="Phobius"/>
    </source>
</evidence>
<feature type="domain" description="Tyrosine-protein kinase G-rich" evidence="11">
    <location>
        <begin position="440"/>
        <end position="509"/>
    </location>
</feature>
<evidence type="ECO:0000256" key="5">
    <source>
        <dbReference type="ARBA" id="ARBA00022777"/>
    </source>
</evidence>
<dbReference type="NCBIfam" id="TIGR01007">
    <property type="entry name" value="eps_fam"/>
    <property type="match status" value="1"/>
</dbReference>
<dbReference type="GO" id="GO:0005524">
    <property type="term" value="F:ATP binding"/>
    <property type="evidence" value="ECO:0007669"/>
    <property type="project" value="UniProtKB-KW"/>
</dbReference>
<dbReference type="AlphaFoldDB" id="A0A1W2AQ27"/>
<dbReference type="InterPro" id="IPR050445">
    <property type="entry name" value="Bact_polysacc_biosynth/exp"/>
</dbReference>
<dbReference type="EMBL" id="FWXO01000003">
    <property type="protein sequence ID" value="SMC62829.1"/>
    <property type="molecule type" value="Genomic_DNA"/>
</dbReference>
<dbReference type="InterPro" id="IPR027417">
    <property type="entry name" value="P-loop_NTPase"/>
</dbReference>
<dbReference type="PANTHER" id="PTHR32309:SF13">
    <property type="entry name" value="FERRIC ENTEROBACTIN TRANSPORT PROTEIN FEPE"/>
    <property type="match status" value="1"/>
</dbReference>
<organism evidence="12 13">
    <name type="scientific">Cellulophaga tyrosinoxydans</name>
    <dbReference type="NCBI Taxonomy" id="504486"/>
    <lineage>
        <taxon>Bacteria</taxon>
        <taxon>Pseudomonadati</taxon>
        <taxon>Bacteroidota</taxon>
        <taxon>Flavobacteriia</taxon>
        <taxon>Flavobacteriales</taxon>
        <taxon>Flavobacteriaceae</taxon>
        <taxon>Cellulophaga</taxon>
    </lineage>
</organism>
<dbReference type="GO" id="GO:0005886">
    <property type="term" value="C:plasma membrane"/>
    <property type="evidence" value="ECO:0007669"/>
    <property type="project" value="TreeGrafter"/>
</dbReference>
<keyword evidence="6" id="KW-0067">ATP-binding</keyword>
<keyword evidence="13" id="KW-1185">Reference proteome</keyword>
<comment type="catalytic activity">
    <reaction evidence="8">
        <text>L-tyrosyl-[protein] + ATP = O-phospho-L-tyrosyl-[protein] + ADP + H(+)</text>
        <dbReference type="Rhea" id="RHEA:10596"/>
        <dbReference type="Rhea" id="RHEA-COMP:10136"/>
        <dbReference type="Rhea" id="RHEA-COMP:20101"/>
        <dbReference type="ChEBI" id="CHEBI:15378"/>
        <dbReference type="ChEBI" id="CHEBI:30616"/>
        <dbReference type="ChEBI" id="CHEBI:46858"/>
        <dbReference type="ChEBI" id="CHEBI:61978"/>
        <dbReference type="ChEBI" id="CHEBI:456216"/>
        <dbReference type="EC" id="2.7.10.2"/>
    </reaction>
</comment>
<gene>
    <name evidence="12" type="ORF">SAMN05660703_2142</name>
</gene>
<dbReference type="InterPro" id="IPR032807">
    <property type="entry name" value="GNVR"/>
</dbReference>
<dbReference type="Pfam" id="PF13807">
    <property type="entry name" value="GNVR"/>
    <property type="match status" value="1"/>
</dbReference>
<dbReference type="Proteomes" id="UP000192360">
    <property type="component" value="Unassembled WGS sequence"/>
</dbReference>
<keyword evidence="9" id="KW-0472">Membrane</keyword>
<dbReference type="InterPro" id="IPR025669">
    <property type="entry name" value="AAA_dom"/>
</dbReference>
<comment type="similarity">
    <text evidence="1">Belongs to the CpsD/CapB family.</text>
</comment>
<feature type="domain" description="AAA" evidence="10">
    <location>
        <begin position="580"/>
        <end position="711"/>
    </location>
</feature>
<evidence type="ECO:0000256" key="7">
    <source>
        <dbReference type="ARBA" id="ARBA00023137"/>
    </source>
</evidence>